<feature type="active site" description="Proton donor/acceptor" evidence="10">
    <location>
        <position position="278"/>
    </location>
</feature>
<keyword evidence="6" id="KW-0539">Nucleus</keyword>
<feature type="domain" description="Histone acetyl transferase HAT1 N-terminal" evidence="13">
    <location>
        <begin position="9"/>
        <end position="188"/>
    </location>
</feature>
<dbReference type="Proteomes" id="UP000814243">
    <property type="component" value="Unassembled WGS sequence"/>
</dbReference>
<evidence type="ECO:0000313" key="16">
    <source>
        <dbReference type="Proteomes" id="UP000814243"/>
    </source>
</evidence>
<organism evidence="15 16">
    <name type="scientific">Spodoptera exigua</name>
    <name type="common">Beet armyworm</name>
    <name type="synonym">Noctua fulgens</name>
    <dbReference type="NCBI Taxonomy" id="7107"/>
    <lineage>
        <taxon>Eukaryota</taxon>
        <taxon>Metazoa</taxon>
        <taxon>Ecdysozoa</taxon>
        <taxon>Arthropoda</taxon>
        <taxon>Hexapoda</taxon>
        <taxon>Insecta</taxon>
        <taxon>Pterygota</taxon>
        <taxon>Neoptera</taxon>
        <taxon>Endopterygota</taxon>
        <taxon>Lepidoptera</taxon>
        <taxon>Glossata</taxon>
        <taxon>Ditrysia</taxon>
        <taxon>Noctuoidea</taxon>
        <taxon>Noctuidae</taxon>
        <taxon>Amphipyrinae</taxon>
        <taxon>Spodoptera</taxon>
    </lineage>
</organism>
<dbReference type="Gene3D" id="3.90.360.10">
    <property type="entry name" value="Histone acetyl transferase 1 (HAT1), N-terminal domain"/>
    <property type="match status" value="1"/>
</dbReference>
<dbReference type="SUPFAM" id="SSF55729">
    <property type="entry name" value="Acyl-CoA N-acyltransferases (Nat)"/>
    <property type="match status" value="1"/>
</dbReference>
<evidence type="ECO:0000256" key="9">
    <source>
        <dbReference type="PIRNR" id="PIRNR038084"/>
    </source>
</evidence>
<feature type="region of interest" description="Interaction with histone H4 N-terminus" evidence="11">
    <location>
        <begin position="227"/>
        <end position="229"/>
    </location>
</feature>
<dbReference type="InterPro" id="IPR048776">
    <property type="entry name" value="HAT1_C"/>
</dbReference>
<comment type="catalytic activity">
    <reaction evidence="8 9">
        <text>L-lysyl-[protein] + acetyl-CoA = N(6)-acetyl-L-lysyl-[protein] + CoA + H(+)</text>
        <dbReference type="Rhea" id="RHEA:45948"/>
        <dbReference type="Rhea" id="RHEA-COMP:9752"/>
        <dbReference type="Rhea" id="RHEA-COMP:10731"/>
        <dbReference type="ChEBI" id="CHEBI:15378"/>
        <dbReference type="ChEBI" id="CHEBI:29969"/>
        <dbReference type="ChEBI" id="CHEBI:57287"/>
        <dbReference type="ChEBI" id="CHEBI:57288"/>
        <dbReference type="ChEBI" id="CHEBI:61930"/>
        <dbReference type="EC" id="2.3.1.48"/>
    </reaction>
</comment>
<dbReference type="InterPro" id="IPR037113">
    <property type="entry name" value="Hat1_N_sf"/>
</dbReference>
<dbReference type="InterPro" id="IPR016181">
    <property type="entry name" value="Acyl_CoA_acyltransferase"/>
</dbReference>
<dbReference type="Pfam" id="PF10394">
    <property type="entry name" value="Hat1_N"/>
    <property type="match status" value="1"/>
</dbReference>
<name>A0A922M7U1_SPOEX</name>
<accession>A0A922M7U1</accession>
<dbReference type="InterPro" id="IPR013523">
    <property type="entry name" value="Hist_AcTrfase_HAT1_C"/>
</dbReference>
<evidence type="ECO:0000256" key="10">
    <source>
        <dbReference type="PIRSR" id="PIRSR038084-1"/>
    </source>
</evidence>
<evidence type="ECO:0000256" key="3">
    <source>
        <dbReference type="ARBA" id="ARBA00013184"/>
    </source>
</evidence>
<evidence type="ECO:0000259" key="14">
    <source>
        <dbReference type="Pfam" id="PF21183"/>
    </source>
</evidence>
<evidence type="ECO:0000256" key="11">
    <source>
        <dbReference type="PIRSR" id="PIRSR038084-2"/>
    </source>
</evidence>
<evidence type="ECO:0000256" key="2">
    <source>
        <dbReference type="ARBA" id="ARBA00010543"/>
    </source>
</evidence>
<comment type="similarity">
    <text evidence="2 9">Belongs to the HAT1 family.</text>
</comment>
<dbReference type="AlphaFoldDB" id="A0A922M7U1"/>
<dbReference type="GO" id="GO:0042393">
    <property type="term" value="F:histone binding"/>
    <property type="evidence" value="ECO:0007669"/>
    <property type="project" value="InterPro"/>
</dbReference>
<evidence type="ECO:0000313" key="15">
    <source>
        <dbReference type="EMBL" id="KAH9632022.1"/>
    </source>
</evidence>
<keyword evidence="5 9" id="KW-0808">Transferase</keyword>
<evidence type="ECO:0000256" key="8">
    <source>
        <dbReference type="ARBA" id="ARBA00048017"/>
    </source>
</evidence>
<feature type="region of interest" description="Interaction with histone H4 N-terminus" evidence="11">
    <location>
        <begin position="45"/>
        <end position="47"/>
    </location>
</feature>
<comment type="subcellular location">
    <subcellularLocation>
        <location evidence="1">Nucleus</location>
    </subcellularLocation>
</comment>
<evidence type="ECO:0000256" key="4">
    <source>
        <dbReference type="ARBA" id="ARBA00021268"/>
    </source>
</evidence>
<keyword evidence="7 9" id="KW-0012">Acyltransferase</keyword>
<dbReference type="GO" id="GO:0031509">
    <property type="term" value="P:subtelomeric heterochromatin formation"/>
    <property type="evidence" value="ECO:0007669"/>
    <property type="project" value="InterPro"/>
</dbReference>
<feature type="domain" description="Histone acetyltransferase type B catalytic subunit C-terminal" evidence="14">
    <location>
        <begin position="288"/>
        <end position="339"/>
    </location>
</feature>
<protein>
    <recommendedName>
        <fullName evidence="4 9">Histone acetyltransferase type B catalytic subunit</fullName>
        <ecNumber evidence="3 9">2.3.1.48</ecNumber>
    </recommendedName>
</protein>
<comment type="caution">
    <text evidence="15">The sequence shown here is derived from an EMBL/GenBank/DDBJ whole genome shotgun (WGS) entry which is preliminary data.</text>
</comment>
<evidence type="ECO:0000256" key="12">
    <source>
        <dbReference type="PIRSR" id="PIRSR038084-3"/>
    </source>
</evidence>
<evidence type="ECO:0000256" key="1">
    <source>
        <dbReference type="ARBA" id="ARBA00004123"/>
    </source>
</evidence>
<sequence>MTDALCHLVVDGNEVLEFKLVREIEDLENDETSFGPEMCHQVFGENENIFGYTDLHIKLFYSAGSLQTYLGIEYTEKIEPNKSEGMKADDVEGALTKVIAPGFTTNLDHFVSKLKKDETFVPYGKLIHAFQATPCNHWSTCNTPQYFPNFSLMVVIKDLLKYTYSETSTSGFLDYHQRLQTFLLWYIDAASFIDVDDDQWTFFTVYEKFQSSEGGTRYATAAYATVYRYYAYPRHSRPRISQVLTLPPFRKLGICANLLEAIYANFMIQPDVVDITVEDPSQDFQRIRDYVDAASCENLPAFHPSKLVQGFSQDMAVQACNKFKINKKQARRIYEILRLKNTNTSDKTAYLNYRLEVKNRLNAPFQKKKLEMKKLQKVLKPEEYAATISATGLSETHGRLASQYLALEQEYRRVINRMERNYL</sequence>
<evidence type="ECO:0000256" key="5">
    <source>
        <dbReference type="ARBA" id="ARBA00022679"/>
    </source>
</evidence>
<evidence type="ECO:0000256" key="6">
    <source>
        <dbReference type="ARBA" id="ARBA00023242"/>
    </source>
</evidence>
<dbReference type="PIRSF" id="PIRSF038084">
    <property type="entry name" value="HAT-B_cat"/>
    <property type="match status" value="1"/>
</dbReference>
<dbReference type="Gene3D" id="1.10.10.390">
    <property type="match status" value="1"/>
</dbReference>
<proteinExistence type="inferred from homology"/>
<dbReference type="InterPro" id="IPR019467">
    <property type="entry name" value="Hat1_N"/>
</dbReference>
<dbReference type="InterPro" id="IPR017380">
    <property type="entry name" value="Hist_AcTrfase_B-typ_cat-su"/>
</dbReference>
<evidence type="ECO:0000259" key="13">
    <source>
        <dbReference type="Pfam" id="PF10394"/>
    </source>
</evidence>
<feature type="site" description="Interaction with histone H4 N-terminus" evidence="12">
    <location>
        <position position="200"/>
    </location>
</feature>
<dbReference type="PANTHER" id="PTHR12046">
    <property type="entry name" value="HISTONE ACETYLTRANSFERASE TYPE B CATALYTIC SUBUNIT"/>
    <property type="match status" value="1"/>
</dbReference>
<dbReference type="GO" id="GO:0005634">
    <property type="term" value="C:nucleus"/>
    <property type="evidence" value="ECO:0007669"/>
    <property type="project" value="UniProtKB-SubCell"/>
</dbReference>
<dbReference type="EMBL" id="JACEFF010000737">
    <property type="protein sequence ID" value="KAH9632022.1"/>
    <property type="molecule type" value="Genomic_DNA"/>
</dbReference>
<reference evidence="15" key="1">
    <citation type="journal article" date="2021" name="G3 (Bethesda)">
        <title>Genome and transcriptome analysis of the beet armyworm Spodoptera exigua reveals targets for pest control. .</title>
        <authorList>
            <person name="Simon S."/>
            <person name="Breeschoten T."/>
            <person name="Jansen H.J."/>
            <person name="Dirks R.P."/>
            <person name="Schranz M.E."/>
            <person name="Ros V.I.D."/>
        </authorList>
    </citation>
    <scope>NUCLEOTIDE SEQUENCE</scope>
    <source>
        <strain evidence="15">TB_SE_WUR_2020</strain>
    </source>
</reference>
<dbReference type="GO" id="GO:0000781">
    <property type="term" value="C:chromosome, telomeric region"/>
    <property type="evidence" value="ECO:0007669"/>
    <property type="project" value="GOC"/>
</dbReference>
<dbReference type="EC" id="2.3.1.48" evidence="3 9"/>
<dbReference type="Gene3D" id="3.40.630.30">
    <property type="match status" value="1"/>
</dbReference>
<gene>
    <name evidence="15" type="ORF">HF086_016582</name>
</gene>
<dbReference type="GO" id="GO:0004402">
    <property type="term" value="F:histone acetyltransferase activity"/>
    <property type="evidence" value="ECO:0007669"/>
    <property type="project" value="UniProtKB-UniRule"/>
</dbReference>
<dbReference type="Pfam" id="PF21183">
    <property type="entry name" value="HAT1_C"/>
    <property type="match status" value="1"/>
</dbReference>
<evidence type="ECO:0000256" key="7">
    <source>
        <dbReference type="ARBA" id="ARBA00023315"/>
    </source>
</evidence>